<keyword evidence="3" id="KW-1185">Reference proteome</keyword>
<gene>
    <name evidence="2" type="ORF">DFP72DRAFT_820635</name>
</gene>
<comment type="caution">
    <text evidence="2">The sequence shown here is derived from an EMBL/GenBank/DDBJ whole genome shotgun (WGS) entry which is preliminary data.</text>
</comment>
<accession>A0A8H6HJL8</accession>
<dbReference type="PANTHER" id="PTHR10098">
    <property type="entry name" value="RAPSYN-RELATED"/>
    <property type="match status" value="1"/>
</dbReference>
<evidence type="ECO:0000313" key="2">
    <source>
        <dbReference type="EMBL" id="KAF6748245.1"/>
    </source>
</evidence>
<name>A0A8H6HJL8_9AGAR</name>
<dbReference type="Gene3D" id="1.25.40.10">
    <property type="entry name" value="Tetratricopeptide repeat domain"/>
    <property type="match status" value="2"/>
</dbReference>
<dbReference type="PANTHER" id="PTHR10098:SF108">
    <property type="entry name" value="TETRATRICOPEPTIDE REPEAT PROTEIN 28"/>
    <property type="match status" value="1"/>
</dbReference>
<evidence type="ECO:0000313" key="3">
    <source>
        <dbReference type="Proteomes" id="UP000521943"/>
    </source>
</evidence>
<dbReference type="SUPFAM" id="SSF48452">
    <property type="entry name" value="TPR-like"/>
    <property type="match status" value="1"/>
</dbReference>
<evidence type="ECO:0000259" key="1">
    <source>
        <dbReference type="Pfam" id="PF12770"/>
    </source>
</evidence>
<dbReference type="InterPro" id="IPR024983">
    <property type="entry name" value="CHAT_dom"/>
</dbReference>
<dbReference type="EMBL" id="JACGCI010000073">
    <property type="protein sequence ID" value="KAF6748245.1"/>
    <property type="molecule type" value="Genomic_DNA"/>
</dbReference>
<dbReference type="Proteomes" id="UP000521943">
    <property type="component" value="Unassembled WGS sequence"/>
</dbReference>
<dbReference type="AlphaFoldDB" id="A0A8H6HJL8"/>
<protein>
    <submittedName>
        <fullName evidence="2">CHAT domain-containing protein</fullName>
    </submittedName>
</protein>
<proteinExistence type="predicted"/>
<sequence>MRYERSKQLETIHEAVLASQAAVALTSQRDMCYAWRLERLGRNLCIRYGHSEDPEDLSKAIDAFERSLEADKKAQPWEDLATVLERLAYTLIRRFQRTGQLEDVEQAIEAQQQVVRLAAHSNRNLPVCLANLAAAFLARYQRYARDPSDIEEAISILKRASMSPGATAIQLHIDRNLANAYCTRASHFGAIEDHDEAVRIYRSIHFRSQSSSRLDQFQALYSLGRSLYRRFQRRGRDAVADHEEAIAFLRQGLEMAPSPSYPFLPAALAMCGVALRARFQRLGSMEDIHEAIVMLEGAIKASASPEIPSINMGGLLHELGHAYQTKFWRTREPTDINNAVSSIEKSLSHIPAGDPRHWVYLLSLGSALHSRFASEKGGTEADIEQSVKALQKSVSCAPPADPDYSGVLGTLGNALASRYKLIGSAQDAQDSISSLTMAINLLPEDHPDASIHRFNLAKVFQARFERSKSIKDNAEAIETYLKGIDGYPKEHALLPIMYEDLAHSLHTRFKETSLQEDLIEAVSVYRRSARSSVGPPSVRLYAACQWALLCDLYNPSECLEAYEVAIRLTSEVASLQETVKRRHGYMEKSSIVPLQAAATAFSMGETVKALEWLEQGRCLVWNQIAMLRSPLDTLRAYDKRLAERLIALHAEAKNHASLANEWHGIVKSIRSIPGLEDFLQPTSYEHLRLSLPASGYVVMVNVSEKRCDSVVLTHGPDEPLHIPLTNFSFEKASSLHVKLDRQLRSNVLLSRKDSIPGEEQGLTGVPSDAPTKPRIWWCVTGPLVFLPLHAAGVYGADEHRVSALDYAISSYIPTIGYFRNLDRLPNFESSISRGLLIISQPEISGLPPIPGVQEEVDGISEVMRASRIPFHLLESASATVQNTSQRMKTLACVHIATHAFQHPVEPLGSGFHLHDGPLTLSNIMQSNLGLGDLAFLSACDTSRGDERLSEEAVHLAGGLLAAGYRSVIATMWSINDGYAPTVARSFYEHLIQEGGESQHDTPGRILGLQSAFSIHHAIQELRNNLGDSETSLLKWVPYVHFGL</sequence>
<dbReference type="OrthoDB" id="9991317at2759"/>
<dbReference type="InterPro" id="IPR011990">
    <property type="entry name" value="TPR-like_helical_dom_sf"/>
</dbReference>
<organism evidence="2 3">
    <name type="scientific">Ephemerocybe angulata</name>
    <dbReference type="NCBI Taxonomy" id="980116"/>
    <lineage>
        <taxon>Eukaryota</taxon>
        <taxon>Fungi</taxon>
        <taxon>Dikarya</taxon>
        <taxon>Basidiomycota</taxon>
        <taxon>Agaricomycotina</taxon>
        <taxon>Agaricomycetes</taxon>
        <taxon>Agaricomycetidae</taxon>
        <taxon>Agaricales</taxon>
        <taxon>Agaricineae</taxon>
        <taxon>Psathyrellaceae</taxon>
        <taxon>Ephemerocybe</taxon>
    </lineage>
</organism>
<feature type="domain" description="CHAT" evidence="1">
    <location>
        <begin position="769"/>
        <end position="998"/>
    </location>
</feature>
<reference evidence="2 3" key="1">
    <citation type="submission" date="2020-07" db="EMBL/GenBank/DDBJ databases">
        <title>Comparative genomics of pyrophilous fungi reveals a link between fire events and developmental genes.</title>
        <authorList>
            <consortium name="DOE Joint Genome Institute"/>
            <person name="Steindorff A.S."/>
            <person name="Carver A."/>
            <person name="Calhoun S."/>
            <person name="Stillman K."/>
            <person name="Liu H."/>
            <person name="Lipzen A."/>
            <person name="Pangilinan J."/>
            <person name="Labutti K."/>
            <person name="Bruns T.D."/>
            <person name="Grigoriev I.V."/>
        </authorList>
    </citation>
    <scope>NUCLEOTIDE SEQUENCE [LARGE SCALE GENOMIC DNA]</scope>
    <source>
        <strain evidence="2 3">CBS 144469</strain>
    </source>
</reference>
<dbReference type="Pfam" id="PF12770">
    <property type="entry name" value="CHAT"/>
    <property type="match status" value="1"/>
</dbReference>